<reference evidence="7" key="1">
    <citation type="journal article" date="2014" name="Environ. Microbiol.">
        <title>Comparative genomics of the marine bacterial genus Glaciecola reveals the high degree of genomic diversity and genomic characteristic for cold adaptation.</title>
        <authorList>
            <person name="Qin Q.L."/>
            <person name="Xie B.B."/>
            <person name="Yu Y."/>
            <person name="Shu Y.L."/>
            <person name="Rong J.C."/>
            <person name="Zhang Y.J."/>
            <person name="Zhao D.L."/>
            <person name="Chen X.L."/>
            <person name="Zhang X.Y."/>
            <person name="Chen B."/>
            <person name="Zhou B.C."/>
            <person name="Zhang Y.Z."/>
        </authorList>
    </citation>
    <scope>NUCLEOTIDE SEQUENCE [LARGE SCALE GENOMIC DNA]</scope>
    <source>
        <strain evidence="7">LMG 21857</strain>
    </source>
</reference>
<organism evidence="6 7">
    <name type="scientific">Paraglaciecola polaris LMG 21857</name>
    <dbReference type="NCBI Taxonomy" id="1129793"/>
    <lineage>
        <taxon>Bacteria</taxon>
        <taxon>Pseudomonadati</taxon>
        <taxon>Pseudomonadota</taxon>
        <taxon>Gammaproteobacteria</taxon>
        <taxon>Alteromonadales</taxon>
        <taxon>Alteromonadaceae</taxon>
        <taxon>Paraglaciecola</taxon>
    </lineage>
</organism>
<dbReference type="AlphaFoldDB" id="K6ZXF4"/>
<evidence type="ECO:0000256" key="2">
    <source>
        <dbReference type="ARBA" id="ARBA00022692"/>
    </source>
</evidence>
<evidence type="ECO:0000256" key="1">
    <source>
        <dbReference type="ARBA" id="ARBA00004167"/>
    </source>
</evidence>
<keyword evidence="3" id="KW-1133">Transmembrane helix</keyword>
<name>K6ZXF4_9ALTE</name>
<dbReference type="GO" id="GO:0009306">
    <property type="term" value="P:protein secretion"/>
    <property type="evidence" value="ECO:0007669"/>
    <property type="project" value="InterPro"/>
</dbReference>
<keyword evidence="2" id="KW-0812">Transmembrane</keyword>
<protein>
    <recommendedName>
        <fullName evidence="5">Translocation and assembly module TamB C-terminal domain-containing protein</fullName>
    </recommendedName>
</protein>
<keyword evidence="7" id="KW-1185">Reference proteome</keyword>
<proteinExistence type="predicted"/>
<dbReference type="GO" id="GO:0005886">
    <property type="term" value="C:plasma membrane"/>
    <property type="evidence" value="ECO:0007669"/>
    <property type="project" value="InterPro"/>
</dbReference>
<dbReference type="Proteomes" id="UP000006322">
    <property type="component" value="Unassembled WGS sequence"/>
</dbReference>
<comment type="subcellular location">
    <subcellularLocation>
        <location evidence="1">Membrane</location>
        <topology evidence="1">Single-pass membrane protein</topology>
    </subcellularLocation>
</comment>
<dbReference type="PANTHER" id="PTHR36985:SF1">
    <property type="entry name" value="TRANSLOCATION AND ASSEMBLY MODULE SUBUNIT TAMB"/>
    <property type="match status" value="1"/>
</dbReference>
<evidence type="ECO:0000259" key="5">
    <source>
        <dbReference type="Pfam" id="PF04357"/>
    </source>
</evidence>
<evidence type="ECO:0000256" key="3">
    <source>
        <dbReference type="ARBA" id="ARBA00022989"/>
    </source>
</evidence>
<feature type="domain" description="Translocation and assembly module TamB C-terminal" evidence="5">
    <location>
        <begin position="906"/>
        <end position="1240"/>
    </location>
</feature>
<evidence type="ECO:0000313" key="6">
    <source>
        <dbReference type="EMBL" id="GAC34902.1"/>
    </source>
</evidence>
<evidence type="ECO:0000313" key="7">
    <source>
        <dbReference type="Proteomes" id="UP000006322"/>
    </source>
</evidence>
<gene>
    <name evidence="6" type="ORF">GPLA_4023</name>
</gene>
<dbReference type="EMBL" id="BAER01000118">
    <property type="protein sequence ID" value="GAC34902.1"/>
    <property type="molecule type" value="Genomic_DNA"/>
</dbReference>
<dbReference type="STRING" id="1129793.GPLA_4023"/>
<keyword evidence="4" id="KW-0472">Membrane</keyword>
<dbReference type="GO" id="GO:0097347">
    <property type="term" value="C:TAM protein secretion complex"/>
    <property type="evidence" value="ECO:0007669"/>
    <property type="project" value="TreeGrafter"/>
</dbReference>
<dbReference type="PANTHER" id="PTHR36985">
    <property type="entry name" value="TRANSLOCATION AND ASSEMBLY MODULE SUBUNIT TAMB"/>
    <property type="match status" value="1"/>
</dbReference>
<sequence>MKWLKYVGVFFAVLVLLVALVASPWGTRGVLSIADSSLEALDIDYDAGSLLSELSLNRLTFVTPELNLQVRKLTIDVNWSCVATMQACLSKLSAQSIGVKVIASETPAPANNEPLKRITLPIPVSIEELDIRNIRVDVENTLDLNVQALSTKLSMYRTLRLDHLTLDGIRVVLPPGDANTSVNASPGIDLQSIANWQYTPLQLPPIIFPIVMNAKNVAVNDVLVTQNKQAIFDLTQLRAAIDITPKLLTVKSLHMSSSLGEVDLTASLSKQWQHQLHLMVKSHASSSYSIDGTMNLKGNLQRSELTLDTSGFVTLKAVASADLQSKQLPLSLEVNWQPITWPVTKPQIFVDKGHVSLSGNVNEYQLALDTAIKGGSIPQSALVLRASGNTRHVQIANLAIDTLGGRVEAVGDVTVDSLAKWQSVVTFNDIQPQQFWPQLEANIKGKVSLDGQYDGKDVSAHMRELVASGDWLDYQLSASGEVNFDSVQGIEIPELHLQTGDNKLTVSGTLEAFEDVQAQLTIDAKDLSQLYPSFAGNAQLDAQVDGTVSAPEISFNGSGNGISLPEVSIAQLSSKGQVIWDVDKQVEIELQLTDGIFSQQPVANVNLALSGDAQQHQLSLSLNSAQADIVTKLHGSLAETQWNGRLDVATIAMDAGQFSLEEDGPEISADWAKNAYRISPFCLVDNEAHVCINRGEYQTNDAQFDIAINDLPLSPLLSANLPELQKIDTDAKLTLVAKGQWDTKGLPVVEANMTLTPSTWTVEGTESPLQLDTLTMQVNTRTAEDTQAQYVQTKLLLASQQLGGLNSQLDIQVDGDSKPISGELVIDNLTLGAMAQFVPQLSELTGHINGQIGFSGDLTSPLLNGQVKLEEGAFAGPILPSRINQVEQVIAFEGKAASLSGPFKLGNGKGQIDGQFSWQDEPSAVVNVKGTEMEIDYQNIVRAKLSPDVNVAFSSSGLVVKGEVTLPYARIKVRELPPSALSPSNDVVLVNHEQAIVESKTPLELSLQINIDPKKNNDVKIDAFGLTSDLEGALLLTQSGEVLNANGELNLINGRYRAYGQDLVIREGEIQFSGPIDSPYLVVEAIRDPEKTADEVIAGLRIEGSALQPKVSVFSDPSMEQPEALSYLLRGTAIDSGGETSSDAALASALIGFGLGKSENKVSNIGRKLGVEDLALNTTGAGDDTKLSVSGYIAPGVQLRYGVGVFDSVSEVALRYQLMPKLYLEAVSGLNSALDLYYQFTLDDDKKSKPE</sequence>
<evidence type="ECO:0000256" key="4">
    <source>
        <dbReference type="ARBA" id="ARBA00023136"/>
    </source>
</evidence>
<dbReference type="RefSeq" id="WP_007106666.1">
    <property type="nucleotide sequence ID" value="NZ_BAER01000118.1"/>
</dbReference>
<dbReference type="InterPro" id="IPR007452">
    <property type="entry name" value="TamB_C"/>
</dbReference>
<comment type="caution">
    <text evidence="6">The sequence shown here is derived from an EMBL/GenBank/DDBJ whole genome shotgun (WGS) entry which is preliminary data.</text>
</comment>
<dbReference type="Pfam" id="PF04357">
    <property type="entry name" value="TamB"/>
    <property type="match status" value="1"/>
</dbReference>
<accession>K6ZXF4</accession>